<accession>A0A183V374</accession>
<dbReference type="GO" id="GO:0005789">
    <property type="term" value="C:endoplasmic reticulum membrane"/>
    <property type="evidence" value="ECO:0007669"/>
    <property type="project" value="TreeGrafter"/>
</dbReference>
<reference evidence="4" key="1">
    <citation type="submission" date="2016-06" db="UniProtKB">
        <authorList>
            <consortium name="WormBaseParasite"/>
        </authorList>
    </citation>
    <scope>IDENTIFICATION</scope>
</reference>
<dbReference type="AlphaFoldDB" id="A0A183V374"/>
<protein>
    <submittedName>
        <fullName evidence="4">Transmembrane and TPR repeat-containing protein CG4341</fullName>
    </submittedName>
</protein>
<proteinExistence type="predicted"/>
<feature type="transmembrane region" description="Helical" evidence="1">
    <location>
        <begin position="190"/>
        <end position="210"/>
    </location>
</feature>
<dbReference type="GO" id="GO:0035269">
    <property type="term" value="P:protein O-linked glycosylation via mannose"/>
    <property type="evidence" value="ECO:0007669"/>
    <property type="project" value="TreeGrafter"/>
</dbReference>
<evidence type="ECO:0000256" key="1">
    <source>
        <dbReference type="SAM" id="Phobius"/>
    </source>
</evidence>
<keyword evidence="1" id="KW-0472">Membrane</keyword>
<name>A0A183V374_TOXCA</name>
<keyword evidence="1" id="KW-1133">Transmembrane helix</keyword>
<dbReference type="EMBL" id="UYWY01022694">
    <property type="protein sequence ID" value="VDM46515.1"/>
    <property type="molecule type" value="Genomic_DNA"/>
</dbReference>
<dbReference type="PANTHER" id="PTHR44216">
    <property type="entry name" value="PROTEIN O-MANNOSYL-TRANSFERASE TMTC2"/>
    <property type="match status" value="1"/>
</dbReference>
<sequence length="246" mass="27490">MIPNRYYCIVAAVAIAVNLNTLNGDFVYDDRHTPLESNLIFQSRRVMRFRHIDAFAADSNFLRSSPLYSLVLSPKIVYSAFQAIVANADVSGIGSMWRIFANDFWGIPLSHPGSHRSYRPLIVLTFRFNYALFGFSPLSYHMSNAVCHAIASLLFIALVDRIFQLSQMFILFCGLLFAVHAVHAEAVASIVGRADVVATICVLSTFYVYLQNKAQTSKIRRSDEMPDAITVDGKLLCCLPLGHVPF</sequence>
<evidence type="ECO:0000313" key="3">
    <source>
        <dbReference type="Proteomes" id="UP000050794"/>
    </source>
</evidence>
<dbReference type="PANTHER" id="PTHR44216:SF3">
    <property type="entry name" value="PROTEIN O-MANNOSYL-TRANSFERASE TMTC2"/>
    <property type="match status" value="1"/>
</dbReference>
<dbReference type="GO" id="GO:0000030">
    <property type="term" value="F:mannosyltransferase activity"/>
    <property type="evidence" value="ECO:0007669"/>
    <property type="project" value="TreeGrafter"/>
</dbReference>
<dbReference type="WBParaSite" id="TCNE_0001519501-mRNA-1">
    <property type="protein sequence ID" value="TCNE_0001519501-mRNA-1"/>
    <property type="gene ID" value="TCNE_0001519501"/>
</dbReference>
<evidence type="ECO:0000313" key="4">
    <source>
        <dbReference type="WBParaSite" id="TCNE_0001519501-mRNA-1"/>
    </source>
</evidence>
<organism evidence="3 4">
    <name type="scientific">Toxocara canis</name>
    <name type="common">Canine roundworm</name>
    <dbReference type="NCBI Taxonomy" id="6265"/>
    <lineage>
        <taxon>Eukaryota</taxon>
        <taxon>Metazoa</taxon>
        <taxon>Ecdysozoa</taxon>
        <taxon>Nematoda</taxon>
        <taxon>Chromadorea</taxon>
        <taxon>Rhabditida</taxon>
        <taxon>Spirurina</taxon>
        <taxon>Ascaridomorpha</taxon>
        <taxon>Ascaridoidea</taxon>
        <taxon>Toxocaridae</taxon>
        <taxon>Toxocara</taxon>
    </lineage>
</organism>
<dbReference type="Proteomes" id="UP000050794">
    <property type="component" value="Unassembled WGS sequence"/>
</dbReference>
<keyword evidence="3" id="KW-1185">Reference proteome</keyword>
<evidence type="ECO:0000313" key="2">
    <source>
        <dbReference type="EMBL" id="VDM46515.1"/>
    </source>
</evidence>
<dbReference type="InterPro" id="IPR052384">
    <property type="entry name" value="TMTC_O-mannosyltransferase"/>
</dbReference>
<reference evidence="2 3" key="2">
    <citation type="submission" date="2018-11" db="EMBL/GenBank/DDBJ databases">
        <authorList>
            <consortium name="Pathogen Informatics"/>
        </authorList>
    </citation>
    <scope>NUCLEOTIDE SEQUENCE [LARGE SCALE GENOMIC DNA]</scope>
</reference>
<feature type="transmembrane region" description="Helical" evidence="1">
    <location>
        <begin position="166"/>
        <end position="184"/>
    </location>
</feature>
<keyword evidence="1" id="KW-0812">Transmembrane</keyword>
<gene>
    <name evidence="2" type="ORF">TCNE_LOCUS15194</name>
</gene>